<evidence type="ECO:0000313" key="7">
    <source>
        <dbReference type="Proteomes" id="UP000887566"/>
    </source>
</evidence>
<comment type="pathway">
    <text evidence="1">Phospholipid metabolism; CDP-diacylglycerol biosynthesis; CDP-diacylglycerol from sn-glycerol 3-phosphate: step 2/3.</text>
</comment>
<dbReference type="PANTHER" id="PTHR10434:SF10">
    <property type="entry name" value="1-ACYL-SN-GLYCEROL-3-PHOSPHATE ACYLTRANSFERASE ACL-1-RELATED"/>
    <property type="match status" value="1"/>
</dbReference>
<feature type="domain" description="Phospholipid/glycerol acyltransferase" evidence="6">
    <location>
        <begin position="1"/>
        <end position="101"/>
    </location>
</feature>
<dbReference type="SUPFAM" id="SSF69593">
    <property type="entry name" value="Glycerol-3-phosphate (1)-acyltransferase"/>
    <property type="match status" value="1"/>
</dbReference>
<sequence length="169" mass="19355">MAYFWPKNCTVMLKKSLMYIPGFNFCALLCNAIFVDRFNRKNAIESCDLTLKEIKEKNVKVWIFPEGTRNTDDTFLPFKKGAFHLAQQAKIPIVPVVFSSYKPFYDKKNFKFVYGGKIIAEALPPIDSSKYADVTSLAEVTREKMLAVYPRLSAEAAERMRLATESKTK</sequence>
<dbReference type="GO" id="GO:0005783">
    <property type="term" value="C:endoplasmic reticulum"/>
    <property type="evidence" value="ECO:0007669"/>
    <property type="project" value="TreeGrafter"/>
</dbReference>
<dbReference type="AlphaFoldDB" id="A0A914XNQ2"/>
<dbReference type="EC" id="2.3.1.51" evidence="2"/>
<evidence type="ECO:0000256" key="3">
    <source>
        <dbReference type="ARBA" id="ARBA00022679"/>
    </source>
</evidence>
<evidence type="ECO:0000256" key="4">
    <source>
        <dbReference type="ARBA" id="ARBA00023315"/>
    </source>
</evidence>
<dbReference type="Proteomes" id="UP000887566">
    <property type="component" value="Unplaced"/>
</dbReference>
<name>A0A914XNQ2_9BILA</name>
<evidence type="ECO:0000256" key="5">
    <source>
        <dbReference type="SAM" id="Phobius"/>
    </source>
</evidence>
<evidence type="ECO:0000259" key="6">
    <source>
        <dbReference type="SMART" id="SM00563"/>
    </source>
</evidence>
<reference evidence="8" key="1">
    <citation type="submission" date="2022-11" db="UniProtKB">
        <authorList>
            <consortium name="WormBaseParasite"/>
        </authorList>
    </citation>
    <scope>IDENTIFICATION</scope>
</reference>
<dbReference type="InterPro" id="IPR002123">
    <property type="entry name" value="Plipid/glycerol_acylTrfase"/>
</dbReference>
<keyword evidence="7" id="KW-1185">Reference proteome</keyword>
<proteinExistence type="predicted"/>
<dbReference type="CDD" id="cd07989">
    <property type="entry name" value="LPLAT_AGPAT-like"/>
    <property type="match status" value="1"/>
</dbReference>
<feature type="transmembrane region" description="Helical" evidence="5">
    <location>
        <begin position="16"/>
        <end position="35"/>
    </location>
</feature>
<keyword evidence="4" id="KW-0012">Acyltransferase</keyword>
<keyword evidence="5" id="KW-0812">Transmembrane</keyword>
<keyword evidence="5" id="KW-1133">Transmembrane helix</keyword>
<organism evidence="7 8">
    <name type="scientific">Plectus sambesii</name>
    <dbReference type="NCBI Taxonomy" id="2011161"/>
    <lineage>
        <taxon>Eukaryota</taxon>
        <taxon>Metazoa</taxon>
        <taxon>Ecdysozoa</taxon>
        <taxon>Nematoda</taxon>
        <taxon>Chromadorea</taxon>
        <taxon>Plectida</taxon>
        <taxon>Plectina</taxon>
        <taxon>Plectoidea</taxon>
        <taxon>Plectidae</taxon>
        <taxon>Plectus</taxon>
    </lineage>
</organism>
<evidence type="ECO:0000256" key="1">
    <source>
        <dbReference type="ARBA" id="ARBA00004728"/>
    </source>
</evidence>
<protein>
    <recommendedName>
        <fullName evidence="2">1-acylglycerol-3-phosphate O-acyltransferase</fullName>
        <ecNumber evidence="2">2.3.1.51</ecNumber>
    </recommendedName>
</protein>
<dbReference type="Pfam" id="PF01553">
    <property type="entry name" value="Acyltransferase"/>
    <property type="match status" value="1"/>
</dbReference>
<keyword evidence="5" id="KW-0472">Membrane</keyword>
<dbReference type="SMART" id="SM00563">
    <property type="entry name" value="PlsC"/>
    <property type="match status" value="1"/>
</dbReference>
<evidence type="ECO:0000313" key="8">
    <source>
        <dbReference type="WBParaSite" id="PSAMB.scaffold980size37711.g10122.t1"/>
    </source>
</evidence>
<dbReference type="PANTHER" id="PTHR10434">
    <property type="entry name" value="1-ACYL-SN-GLYCEROL-3-PHOSPHATE ACYLTRANSFERASE"/>
    <property type="match status" value="1"/>
</dbReference>
<evidence type="ECO:0000256" key="2">
    <source>
        <dbReference type="ARBA" id="ARBA00013211"/>
    </source>
</evidence>
<dbReference type="WBParaSite" id="PSAMB.scaffold980size37711.g10122.t1">
    <property type="protein sequence ID" value="PSAMB.scaffold980size37711.g10122.t1"/>
    <property type="gene ID" value="PSAMB.scaffold980size37711.g10122"/>
</dbReference>
<keyword evidence="3" id="KW-0808">Transferase</keyword>
<accession>A0A914XNQ2</accession>
<dbReference type="GO" id="GO:0003841">
    <property type="term" value="F:1-acylglycerol-3-phosphate O-acyltransferase activity"/>
    <property type="evidence" value="ECO:0007669"/>
    <property type="project" value="UniProtKB-EC"/>
</dbReference>
<dbReference type="GO" id="GO:0006654">
    <property type="term" value="P:phosphatidic acid biosynthetic process"/>
    <property type="evidence" value="ECO:0007669"/>
    <property type="project" value="TreeGrafter"/>
</dbReference>